<keyword evidence="2" id="KW-1185">Reference proteome</keyword>
<evidence type="ECO:0000313" key="2">
    <source>
        <dbReference type="Proteomes" id="UP000245390"/>
    </source>
</evidence>
<dbReference type="KEGG" id="salo:EF888_04885"/>
<reference evidence="1 2" key="1">
    <citation type="submission" date="2018-05" db="EMBL/GenBank/DDBJ databases">
        <title>Genomic Encyclopedia of Type Strains, Phase IV (KMG-IV): sequencing the most valuable type-strain genomes for metagenomic binning, comparative biology and taxonomic classification.</title>
        <authorList>
            <person name="Goeker M."/>
        </authorList>
    </citation>
    <scope>NUCLEOTIDE SEQUENCE [LARGE SCALE GENOMIC DNA]</scope>
    <source>
        <strain evidence="1 2">DSM 103371</strain>
    </source>
</reference>
<organism evidence="1 2">
    <name type="scientific">Silicimonas algicola</name>
    <dbReference type="NCBI Taxonomy" id="1826607"/>
    <lineage>
        <taxon>Bacteria</taxon>
        <taxon>Pseudomonadati</taxon>
        <taxon>Pseudomonadota</taxon>
        <taxon>Alphaproteobacteria</taxon>
        <taxon>Rhodobacterales</taxon>
        <taxon>Paracoccaceae</taxon>
    </lineage>
</organism>
<comment type="caution">
    <text evidence="1">The sequence shown here is derived from an EMBL/GenBank/DDBJ whole genome shotgun (WGS) entry which is preliminary data.</text>
</comment>
<protein>
    <submittedName>
        <fullName evidence="1">N-acylneuraminate cytidylyltransferase</fullName>
    </submittedName>
</protein>
<proteinExistence type="predicted"/>
<dbReference type="GO" id="GO:0008781">
    <property type="term" value="F:N-acylneuraminate cytidylyltransferase activity"/>
    <property type="evidence" value="ECO:0007669"/>
    <property type="project" value="TreeGrafter"/>
</dbReference>
<dbReference type="PANTHER" id="PTHR21485">
    <property type="entry name" value="HAD SUPERFAMILY MEMBERS CMAS AND KDSC"/>
    <property type="match status" value="1"/>
</dbReference>
<dbReference type="RefSeq" id="WP_109757713.1">
    <property type="nucleotide sequence ID" value="NZ_CP034588.1"/>
</dbReference>
<sequence length="220" mass="23512">MKLVAVVPVRGGSKGLPGKNLATLAGVPLWERAVAQGREVGAAEVLVTTDITDILSRDPMPGLTLLERPAELARDDTPMAPVLLHALAHIEGQARIVLLQATSPLRSVDDIRSAVALHESGAFDLVKTVTPTNPGVLKYGRMDGVRFVPLADPAFCFANRQGLPPVMRPNGAAYVFDKDWFLANGGFVTDRIGAVVMPEDRAQDIDTAEDFARAEAILRG</sequence>
<dbReference type="OrthoDB" id="9805604at2"/>
<gene>
    <name evidence="1" type="ORF">C8D95_101689</name>
</gene>
<accession>A0A316GDT8</accession>
<name>A0A316GDT8_9RHOB</name>
<dbReference type="Pfam" id="PF02348">
    <property type="entry name" value="CTP_transf_3"/>
    <property type="match status" value="1"/>
</dbReference>
<keyword evidence="1" id="KW-0808">Transferase</keyword>
<dbReference type="CDD" id="cd02513">
    <property type="entry name" value="CMP-NeuAc_Synthase"/>
    <property type="match status" value="1"/>
</dbReference>
<dbReference type="Proteomes" id="UP000245390">
    <property type="component" value="Unassembled WGS sequence"/>
</dbReference>
<dbReference type="EMBL" id="QGGV01000001">
    <property type="protein sequence ID" value="PWK58872.1"/>
    <property type="molecule type" value="Genomic_DNA"/>
</dbReference>
<evidence type="ECO:0000313" key="1">
    <source>
        <dbReference type="EMBL" id="PWK58872.1"/>
    </source>
</evidence>
<dbReference type="PANTHER" id="PTHR21485:SF6">
    <property type="entry name" value="N-ACYLNEURAMINATE CYTIDYLYLTRANSFERASE-RELATED"/>
    <property type="match status" value="1"/>
</dbReference>
<dbReference type="InterPro" id="IPR050793">
    <property type="entry name" value="CMP-NeuNAc_synthase"/>
</dbReference>
<dbReference type="AlphaFoldDB" id="A0A316GDT8"/>
<dbReference type="SUPFAM" id="SSF53448">
    <property type="entry name" value="Nucleotide-diphospho-sugar transferases"/>
    <property type="match status" value="1"/>
</dbReference>
<dbReference type="Gene3D" id="3.90.550.10">
    <property type="entry name" value="Spore Coat Polysaccharide Biosynthesis Protein SpsA, Chain A"/>
    <property type="match status" value="1"/>
</dbReference>
<dbReference type="InterPro" id="IPR029044">
    <property type="entry name" value="Nucleotide-diphossugar_trans"/>
</dbReference>
<keyword evidence="1" id="KW-0548">Nucleotidyltransferase</keyword>
<dbReference type="InterPro" id="IPR003329">
    <property type="entry name" value="Cytidylyl_trans"/>
</dbReference>